<dbReference type="PANTHER" id="PTHR36118">
    <property type="entry name" value="ION-TRANSLOCATING OXIDOREDUCTASE COMPLEX SUBUNIT G"/>
    <property type="match status" value="1"/>
</dbReference>
<comment type="subunit">
    <text evidence="6">The complex is composed of six subunits: RnfA, RnfB, RnfC, RnfD, RnfE and RnfG.</text>
</comment>
<keyword evidence="4 6" id="KW-0288">FMN</keyword>
<evidence type="ECO:0000256" key="3">
    <source>
        <dbReference type="ARBA" id="ARBA00022630"/>
    </source>
</evidence>
<keyword evidence="6" id="KW-1133">Transmembrane helix</keyword>
<dbReference type="GO" id="GO:0009055">
    <property type="term" value="F:electron transfer activity"/>
    <property type="evidence" value="ECO:0007669"/>
    <property type="project" value="InterPro"/>
</dbReference>
<comment type="function">
    <text evidence="6">Part of a membrane-bound complex that couples electron transfer with translocation of ions across the membrane.</text>
</comment>
<reference evidence="8" key="1">
    <citation type="submission" date="2020-08" db="EMBL/GenBank/DDBJ databases">
        <title>Genome public.</title>
        <authorList>
            <person name="Liu C."/>
            <person name="Sun Q."/>
        </authorList>
    </citation>
    <scope>NUCLEOTIDE SEQUENCE</scope>
    <source>
        <strain evidence="8">BX21</strain>
    </source>
</reference>
<evidence type="ECO:0000313" key="8">
    <source>
        <dbReference type="EMBL" id="MBC8588852.1"/>
    </source>
</evidence>
<dbReference type="SMART" id="SM00900">
    <property type="entry name" value="FMN_bind"/>
    <property type="match status" value="1"/>
</dbReference>
<dbReference type="EC" id="7.-.-.-" evidence="6"/>
<dbReference type="EMBL" id="JACRTG010000028">
    <property type="protein sequence ID" value="MBC8588852.1"/>
    <property type="molecule type" value="Genomic_DNA"/>
</dbReference>
<dbReference type="InterPro" id="IPR007329">
    <property type="entry name" value="FMN-bd"/>
</dbReference>
<evidence type="ECO:0000256" key="4">
    <source>
        <dbReference type="ARBA" id="ARBA00022643"/>
    </source>
</evidence>
<gene>
    <name evidence="6" type="primary">rnfG</name>
    <name evidence="8" type="ORF">H8707_11550</name>
</gene>
<organism evidence="8 9">
    <name type="scientific">Paratissierella segnis</name>
    <dbReference type="NCBI Taxonomy" id="2763679"/>
    <lineage>
        <taxon>Bacteria</taxon>
        <taxon>Bacillati</taxon>
        <taxon>Bacillota</taxon>
        <taxon>Tissierellia</taxon>
        <taxon>Tissierellales</taxon>
        <taxon>Tissierellaceae</taxon>
        <taxon>Paratissierella</taxon>
    </lineage>
</organism>
<keyword evidence="5 6" id="KW-0249">Electron transport</keyword>
<proteinExistence type="inferred from homology"/>
<keyword evidence="2 6" id="KW-0597">Phosphoprotein</keyword>
<sequence>MNETLKLGLVLLLVCAISGGVLAVSNSITAPIIAEIEKEGSMGAFGEFFPEADDMVAVDEALLADIMSNNSFIKEIYEVKKGEEIIGYAFKTVSNGYGGDIVAVSGFNMDGTIAGIKVVEHGETPNLGGKIEEEPFRGSFTGKNSANELVPSEAPSADNEVLLISGATVSTKGVLAGINGAREAFVDNFLN</sequence>
<dbReference type="PANTHER" id="PTHR36118:SF1">
    <property type="entry name" value="ION-TRANSLOCATING OXIDOREDUCTASE COMPLEX SUBUNIT G"/>
    <property type="match status" value="1"/>
</dbReference>
<dbReference type="HAMAP" id="MF_00479">
    <property type="entry name" value="RsxG_RnfG"/>
    <property type="match status" value="1"/>
</dbReference>
<dbReference type="GO" id="GO:0022900">
    <property type="term" value="P:electron transport chain"/>
    <property type="evidence" value="ECO:0007669"/>
    <property type="project" value="UniProtKB-UniRule"/>
</dbReference>
<dbReference type="AlphaFoldDB" id="A0A926IFT7"/>
<feature type="modified residue" description="FMN phosphoryl threonine" evidence="6">
    <location>
        <position position="168"/>
    </location>
</feature>
<keyword evidence="1 6" id="KW-0813">Transport</keyword>
<feature type="domain" description="FMN-binding" evidence="7">
    <location>
        <begin position="96"/>
        <end position="185"/>
    </location>
</feature>
<evidence type="ECO:0000259" key="7">
    <source>
        <dbReference type="SMART" id="SM00900"/>
    </source>
</evidence>
<dbReference type="InterPro" id="IPR010209">
    <property type="entry name" value="Ion_transpt_RnfG/RsxG"/>
</dbReference>
<comment type="similarity">
    <text evidence="6">Belongs to the RnfG family.</text>
</comment>
<keyword evidence="6" id="KW-0812">Transmembrane</keyword>
<evidence type="ECO:0000313" key="9">
    <source>
        <dbReference type="Proteomes" id="UP000601171"/>
    </source>
</evidence>
<dbReference type="NCBIfam" id="TIGR01947">
    <property type="entry name" value="rnfG"/>
    <property type="match status" value="1"/>
</dbReference>
<name>A0A926IFT7_9FIRM</name>
<comment type="cofactor">
    <cofactor evidence="6">
        <name>FMN</name>
        <dbReference type="ChEBI" id="CHEBI:58210"/>
    </cofactor>
</comment>
<evidence type="ECO:0000256" key="2">
    <source>
        <dbReference type="ARBA" id="ARBA00022553"/>
    </source>
</evidence>
<comment type="subcellular location">
    <subcellularLocation>
        <location evidence="6">Cell membrane</location>
        <topology evidence="6">Single-pass membrane protein</topology>
    </subcellularLocation>
</comment>
<keyword evidence="9" id="KW-1185">Reference proteome</keyword>
<dbReference type="Pfam" id="PF04205">
    <property type="entry name" value="FMN_bind"/>
    <property type="match status" value="1"/>
</dbReference>
<keyword evidence="6" id="KW-0472">Membrane</keyword>
<accession>A0A926IFT7</accession>
<dbReference type="PIRSF" id="PIRSF006091">
    <property type="entry name" value="E_trnsport_RnfG"/>
    <property type="match status" value="1"/>
</dbReference>
<comment type="caution">
    <text evidence="8">The sequence shown here is derived from an EMBL/GenBank/DDBJ whole genome shotgun (WGS) entry which is preliminary data.</text>
</comment>
<evidence type="ECO:0000256" key="6">
    <source>
        <dbReference type="HAMAP-Rule" id="MF_00479"/>
    </source>
</evidence>
<keyword evidence="6" id="KW-1003">Cell membrane</keyword>
<evidence type="ECO:0000256" key="1">
    <source>
        <dbReference type="ARBA" id="ARBA00022448"/>
    </source>
</evidence>
<keyword evidence="6" id="KW-1278">Translocase</keyword>
<keyword evidence="3 6" id="KW-0285">Flavoprotein</keyword>
<dbReference type="GO" id="GO:0005886">
    <property type="term" value="C:plasma membrane"/>
    <property type="evidence" value="ECO:0007669"/>
    <property type="project" value="UniProtKB-SubCell"/>
</dbReference>
<dbReference type="GO" id="GO:0010181">
    <property type="term" value="F:FMN binding"/>
    <property type="evidence" value="ECO:0007669"/>
    <property type="project" value="InterPro"/>
</dbReference>
<evidence type="ECO:0000256" key="5">
    <source>
        <dbReference type="ARBA" id="ARBA00022982"/>
    </source>
</evidence>
<protein>
    <recommendedName>
        <fullName evidence="6">Ion-translocating oxidoreductase complex subunit G</fullName>
        <ecNumber evidence="6">7.-.-.-</ecNumber>
    </recommendedName>
    <alternativeName>
        <fullName evidence="6">Rnf electron transport complex subunit G</fullName>
    </alternativeName>
</protein>
<dbReference type="RefSeq" id="WP_262430304.1">
    <property type="nucleotide sequence ID" value="NZ_JACRTG010000028.1"/>
</dbReference>
<dbReference type="Proteomes" id="UP000601171">
    <property type="component" value="Unassembled WGS sequence"/>
</dbReference>